<evidence type="ECO:0000313" key="5">
    <source>
        <dbReference type="Proteomes" id="UP000318758"/>
    </source>
</evidence>
<dbReference type="EMBL" id="CP022272">
    <property type="protein sequence ID" value="ASJ96716.1"/>
    <property type="molecule type" value="Genomic_DNA"/>
</dbReference>
<dbReference type="InterPro" id="IPR032710">
    <property type="entry name" value="NTF2-like_dom_sf"/>
</dbReference>
<dbReference type="Proteomes" id="UP000318758">
    <property type="component" value="Chromosome"/>
</dbReference>
<reference evidence="2 4" key="1">
    <citation type="submission" date="2017-06" db="EMBL/GenBank/DDBJ databases">
        <title>Complete genome sequence of Shewanella marisflavi EP1 associated with anaerobic 2,4-dinitrotoluene reduction and salt tolerance.</title>
        <authorList>
            <person name="Huang J."/>
        </authorList>
    </citation>
    <scope>NUCLEOTIDE SEQUENCE [LARGE SCALE GENOMIC DNA]</scope>
    <source>
        <strain evidence="2 4">EP1</strain>
    </source>
</reference>
<dbReference type="RefSeq" id="WP_033538126.1">
    <property type="nucleotide sequence ID" value="NZ_CP022272.1"/>
</dbReference>
<name>A0AAC9TZ48_9GAMM</name>
<dbReference type="AlphaFoldDB" id="A0AAC9TZ48"/>
<feature type="signal peptide" evidence="1">
    <location>
        <begin position="1"/>
        <end position="21"/>
    </location>
</feature>
<gene>
    <name evidence="2" type="ORF">CFF01_09050</name>
    <name evidence="3" type="ORF">FGA12_08755</name>
</gene>
<evidence type="ECO:0000313" key="3">
    <source>
        <dbReference type="EMBL" id="QDF75236.1"/>
    </source>
</evidence>
<dbReference type="Gene3D" id="3.10.450.50">
    <property type="match status" value="1"/>
</dbReference>
<evidence type="ECO:0000256" key="1">
    <source>
        <dbReference type="SAM" id="SignalP"/>
    </source>
</evidence>
<dbReference type="EMBL" id="CP041153">
    <property type="protein sequence ID" value="QDF75236.1"/>
    <property type="molecule type" value="Genomic_DNA"/>
</dbReference>
<dbReference type="Proteomes" id="UP000198233">
    <property type="component" value="Chromosome"/>
</dbReference>
<keyword evidence="5" id="KW-1185">Reference proteome</keyword>
<organism evidence="2 4">
    <name type="scientific">Shewanella marisflavi</name>
    <dbReference type="NCBI Taxonomy" id="260364"/>
    <lineage>
        <taxon>Bacteria</taxon>
        <taxon>Pseudomonadati</taxon>
        <taxon>Pseudomonadota</taxon>
        <taxon>Gammaproteobacteria</taxon>
        <taxon>Alteromonadales</taxon>
        <taxon>Shewanellaceae</taxon>
        <taxon>Shewanella</taxon>
    </lineage>
</organism>
<reference evidence="3 5" key="2">
    <citation type="submission" date="2019-06" db="EMBL/GenBank/DDBJ databases">
        <title>Complete genome of Shewanella marisflavi ECSMB14101, a mussel settlement-inducing bacterium isolated from East China Sea.</title>
        <authorList>
            <person name="Yang J."/>
            <person name="Liang X."/>
            <person name="Chang R."/>
            <person name="Peng L."/>
        </authorList>
    </citation>
    <scope>NUCLEOTIDE SEQUENCE [LARGE SCALE GENOMIC DNA]</scope>
    <source>
        <strain evidence="3 5">ECSMB14101</strain>
    </source>
</reference>
<accession>A0AAC9TZ48</accession>
<proteinExistence type="predicted"/>
<keyword evidence="1" id="KW-0732">Signal</keyword>
<protein>
    <submittedName>
        <fullName evidence="2">DUF4440 domain-containing protein</fullName>
    </submittedName>
    <submittedName>
        <fullName evidence="3">Nuclear transport factor 2 family protein</fullName>
    </submittedName>
</protein>
<sequence>MKLLKFVLVVGLCVINFNTLAQNNDNDALNHFYKQFSMAFEQLDVEVIQDIYAENACYIPEQQNKEITMGRDNIIALYKRFFGKIKHKNAHIEVDFRVIERQLAQEQATDVGYYLIRFYPPKETEEPVSEFAGKFVIVSKKKEDGKWYLTVDTNNRSEPSFYYSAKPLPNLYYGRQFSTLTEQDSKHD</sequence>
<dbReference type="KEGG" id="smav:CFF01_09050"/>
<dbReference type="SUPFAM" id="SSF54427">
    <property type="entry name" value="NTF2-like"/>
    <property type="match status" value="1"/>
</dbReference>
<evidence type="ECO:0000313" key="4">
    <source>
        <dbReference type="Proteomes" id="UP000198233"/>
    </source>
</evidence>
<evidence type="ECO:0000313" key="2">
    <source>
        <dbReference type="EMBL" id="ASJ96716.1"/>
    </source>
</evidence>
<feature type="chain" id="PRO_5042280013" evidence="1">
    <location>
        <begin position="22"/>
        <end position="188"/>
    </location>
</feature>